<name>A0A3P6QF18_ANISI</name>
<keyword evidence="3" id="KW-1185">Reference proteome</keyword>
<evidence type="ECO:0000256" key="1">
    <source>
        <dbReference type="SAM" id="SignalP"/>
    </source>
</evidence>
<proteinExistence type="predicted"/>
<dbReference type="EMBL" id="UYRR01030348">
    <property type="protein sequence ID" value="VDK41103.1"/>
    <property type="molecule type" value="Genomic_DNA"/>
</dbReference>
<feature type="chain" id="PRO_5018198234" evidence="1">
    <location>
        <begin position="17"/>
        <end position="29"/>
    </location>
</feature>
<evidence type="ECO:0000313" key="3">
    <source>
        <dbReference type="Proteomes" id="UP000267096"/>
    </source>
</evidence>
<keyword evidence="1" id="KW-0732">Signal</keyword>
<protein>
    <submittedName>
        <fullName evidence="2">Uncharacterized protein</fullName>
    </submittedName>
</protein>
<gene>
    <name evidence="2" type="ORF">ASIM_LOCUS9655</name>
</gene>
<feature type="signal peptide" evidence="1">
    <location>
        <begin position="1"/>
        <end position="16"/>
    </location>
</feature>
<organism evidence="2 3">
    <name type="scientific">Anisakis simplex</name>
    <name type="common">Herring worm</name>
    <dbReference type="NCBI Taxonomy" id="6269"/>
    <lineage>
        <taxon>Eukaryota</taxon>
        <taxon>Metazoa</taxon>
        <taxon>Ecdysozoa</taxon>
        <taxon>Nematoda</taxon>
        <taxon>Chromadorea</taxon>
        <taxon>Rhabditida</taxon>
        <taxon>Spirurina</taxon>
        <taxon>Ascaridomorpha</taxon>
        <taxon>Ascaridoidea</taxon>
        <taxon>Anisakidae</taxon>
        <taxon>Anisakis</taxon>
        <taxon>Anisakis simplex complex</taxon>
    </lineage>
</organism>
<reference evidence="2 3" key="1">
    <citation type="submission" date="2018-11" db="EMBL/GenBank/DDBJ databases">
        <authorList>
            <consortium name="Pathogen Informatics"/>
        </authorList>
    </citation>
    <scope>NUCLEOTIDE SEQUENCE [LARGE SCALE GENOMIC DNA]</scope>
</reference>
<dbReference type="Proteomes" id="UP000267096">
    <property type="component" value="Unassembled WGS sequence"/>
</dbReference>
<sequence>MMGITAVLLLTVGALSTGSTRDEVYRLVS</sequence>
<dbReference type="AlphaFoldDB" id="A0A3P6QF18"/>
<evidence type="ECO:0000313" key="2">
    <source>
        <dbReference type="EMBL" id="VDK41103.1"/>
    </source>
</evidence>
<accession>A0A3P6QF18</accession>